<keyword evidence="2" id="KW-1185">Reference proteome</keyword>
<protein>
    <submittedName>
        <fullName evidence="1">Uncharacterized protein</fullName>
    </submittedName>
</protein>
<reference evidence="1 2" key="1">
    <citation type="journal article" date="2002" name="Int. J. Syst. Evol. Microbiol.">
        <title>Sphingopyxis witflariensis sp. nov., isolated from activated sludge.</title>
        <authorList>
            <person name="Kampfer P."/>
            <person name="Witzenberger R."/>
            <person name="Denner E.B."/>
            <person name="Busse H.J."/>
            <person name="Neef A."/>
        </authorList>
    </citation>
    <scope>NUCLEOTIDE SEQUENCE [LARGE SCALE GENOMIC DNA]</scope>
    <source>
        <strain evidence="1 2">DSM 14551</strain>
    </source>
</reference>
<proteinExistence type="predicted"/>
<accession>A0A246JL42</accession>
<comment type="caution">
    <text evidence="1">The sequence shown here is derived from an EMBL/GenBank/DDBJ whole genome shotgun (WGS) entry which is preliminary data.</text>
</comment>
<dbReference type="AlphaFoldDB" id="A0A246JL42"/>
<evidence type="ECO:0000313" key="2">
    <source>
        <dbReference type="Proteomes" id="UP000197097"/>
    </source>
</evidence>
<evidence type="ECO:0000313" key="1">
    <source>
        <dbReference type="EMBL" id="OWQ92919.1"/>
    </source>
</evidence>
<dbReference type="EMBL" id="NISJ01000011">
    <property type="protein sequence ID" value="OWQ92919.1"/>
    <property type="molecule type" value="Genomic_DNA"/>
</dbReference>
<sequence length="200" mass="22767">MEAFLMKKPHIDLQNLSSTSARELLEKYLYGSGDVELILRFAEEHNLEKDNLVWLLTGILKVGSNLVNDLLRATQYTGEVIAVAETQRRTSMQDAEELAGRLVAQISTAASQSAGQLDMRIAKIERLGRDVSQLAAHFASAYGEFKYTRDSFQKFIETEMRVWAIEFLARAREQLNPQPWRLYTISAVQTALIIGLFIWR</sequence>
<gene>
    <name evidence="1" type="ORF">CDQ91_17385</name>
</gene>
<dbReference type="Proteomes" id="UP000197097">
    <property type="component" value="Unassembled WGS sequence"/>
</dbReference>
<name>A0A246JL42_9SPHN</name>
<organism evidence="1 2">
    <name type="scientific">Sphingopyxis witflariensis</name>
    <dbReference type="NCBI Taxonomy" id="173675"/>
    <lineage>
        <taxon>Bacteria</taxon>
        <taxon>Pseudomonadati</taxon>
        <taxon>Pseudomonadota</taxon>
        <taxon>Alphaproteobacteria</taxon>
        <taxon>Sphingomonadales</taxon>
        <taxon>Sphingomonadaceae</taxon>
        <taxon>Sphingopyxis</taxon>
    </lineage>
</organism>